<comment type="caution">
    <text evidence="2">The sequence shown here is derived from an EMBL/GenBank/DDBJ whole genome shotgun (WGS) entry which is preliminary data.</text>
</comment>
<evidence type="ECO:0000313" key="2">
    <source>
        <dbReference type="EMBL" id="CAF1258691.1"/>
    </source>
</evidence>
<dbReference type="Proteomes" id="UP000681722">
    <property type="component" value="Unassembled WGS sequence"/>
</dbReference>
<organism evidence="2 6">
    <name type="scientific">Didymodactylos carnosus</name>
    <dbReference type="NCBI Taxonomy" id="1234261"/>
    <lineage>
        <taxon>Eukaryota</taxon>
        <taxon>Metazoa</taxon>
        <taxon>Spiralia</taxon>
        <taxon>Gnathifera</taxon>
        <taxon>Rotifera</taxon>
        <taxon>Eurotatoria</taxon>
        <taxon>Bdelloidea</taxon>
        <taxon>Philodinida</taxon>
        <taxon>Philodinidae</taxon>
        <taxon>Didymodactylos</taxon>
    </lineage>
</organism>
<feature type="non-terminal residue" evidence="2">
    <location>
        <position position="1"/>
    </location>
</feature>
<keyword evidence="6" id="KW-1185">Reference proteome</keyword>
<dbReference type="EMBL" id="CAJNOK010022555">
    <property type="protein sequence ID" value="CAF1349809.1"/>
    <property type="molecule type" value="Genomic_DNA"/>
</dbReference>
<gene>
    <name evidence="2" type="ORF">GPM918_LOCUS26496</name>
    <name evidence="3" type="ORF">OVA965_LOCUS30744</name>
    <name evidence="4" type="ORF">SRO942_LOCUS26662</name>
    <name evidence="5" type="ORF">TMI583_LOCUS31550</name>
</gene>
<dbReference type="Proteomes" id="UP000663829">
    <property type="component" value="Unassembled WGS sequence"/>
</dbReference>
<dbReference type="EMBL" id="CAJOBC010017755">
    <property type="protein sequence ID" value="CAF4034195.1"/>
    <property type="molecule type" value="Genomic_DNA"/>
</dbReference>
<evidence type="ECO:0000256" key="1">
    <source>
        <dbReference type="SAM" id="Phobius"/>
    </source>
</evidence>
<dbReference type="AlphaFoldDB" id="A0A815AKU4"/>
<dbReference type="Proteomes" id="UP000682733">
    <property type="component" value="Unassembled WGS sequence"/>
</dbReference>
<sequence>LNNGIDDGETMVQKILASLDQGNVSPLLYKFTYRNEIYWYITFSNKILLDFSVDDNKTSSGFMLTTLVALFYTFVVQYPKIYKALFEILEHFVFNNTRKPSTVGAQNVIVEFNKKIKAV</sequence>
<accession>A0A815AKU4</accession>
<keyword evidence="1" id="KW-0812">Transmembrane</keyword>
<feature type="transmembrane region" description="Helical" evidence="1">
    <location>
        <begin position="58"/>
        <end position="76"/>
    </location>
</feature>
<evidence type="ECO:0000313" key="3">
    <source>
        <dbReference type="EMBL" id="CAF1349809.1"/>
    </source>
</evidence>
<evidence type="ECO:0000313" key="6">
    <source>
        <dbReference type="Proteomes" id="UP000663829"/>
    </source>
</evidence>
<protein>
    <submittedName>
        <fullName evidence="2">Uncharacterized protein</fullName>
    </submittedName>
</protein>
<reference evidence="2" key="1">
    <citation type="submission" date="2021-02" db="EMBL/GenBank/DDBJ databases">
        <authorList>
            <person name="Nowell W R."/>
        </authorList>
    </citation>
    <scope>NUCLEOTIDE SEQUENCE</scope>
</reference>
<dbReference type="EMBL" id="CAJNOQ010010699">
    <property type="protein sequence ID" value="CAF1258691.1"/>
    <property type="molecule type" value="Genomic_DNA"/>
</dbReference>
<evidence type="ECO:0000313" key="4">
    <source>
        <dbReference type="EMBL" id="CAF4034195.1"/>
    </source>
</evidence>
<dbReference type="EMBL" id="CAJOBA010044190">
    <property type="protein sequence ID" value="CAF4160455.1"/>
    <property type="molecule type" value="Genomic_DNA"/>
</dbReference>
<name>A0A815AKU4_9BILA</name>
<dbReference type="Proteomes" id="UP000677228">
    <property type="component" value="Unassembled WGS sequence"/>
</dbReference>
<evidence type="ECO:0000313" key="5">
    <source>
        <dbReference type="EMBL" id="CAF4160455.1"/>
    </source>
</evidence>
<keyword evidence="1" id="KW-0472">Membrane</keyword>
<keyword evidence="1" id="KW-1133">Transmembrane helix</keyword>
<proteinExistence type="predicted"/>